<feature type="coiled-coil region" evidence="3">
    <location>
        <begin position="131"/>
        <end position="165"/>
    </location>
</feature>
<evidence type="ECO:0000256" key="3">
    <source>
        <dbReference type="SAM" id="Coils"/>
    </source>
</evidence>
<dbReference type="InterPro" id="IPR022894">
    <property type="entry name" value="Oligoribonuclease"/>
</dbReference>
<dbReference type="InterPro" id="IPR003671">
    <property type="entry name" value="SPIN/Ssty"/>
</dbReference>
<keyword evidence="2" id="KW-0378">Hydrolase</keyword>
<dbReference type="OrthoDB" id="6159600at2759"/>
<dbReference type="EMBL" id="UYJE01008452">
    <property type="protein sequence ID" value="VDI63989.1"/>
    <property type="molecule type" value="Genomic_DNA"/>
</dbReference>
<name>A0A8B6GH09_MYTGA</name>
<keyword evidence="2" id="KW-0540">Nuclease</keyword>
<dbReference type="Proteomes" id="UP000596742">
    <property type="component" value="Unassembled WGS sequence"/>
</dbReference>
<evidence type="ECO:0000256" key="2">
    <source>
        <dbReference type="ARBA" id="ARBA00022722"/>
    </source>
</evidence>
<feature type="coiled-coil region" evidence="3">
    <location>
        <begin position="784"/>
        <end position="812"/>
    </location>
</feature>
<reference evidence="4" key="1">
    <citation type="submission" date="2018-11" db="EMBL/GenBank/DDBJ databases">
        <authorList>
            <person name="Alioto T."/>
            <person name="Alioto T."/>
        </authorList>
    </citation>
    <scope>NUCLEOTIDE SEQUENCE</scope>
</reference>
<organism evidence="4 5">
    <name type="scientific">Mytilus galloprovincialis</name>
    <name type="common">Mediterranean mussel</name>
    <dbReference type="NCBI Taxonomy" id="29158"/>
    <lineage>
        <taxon>Eukaryota</taxon>
        <taxon>Metazoa</taxon>
        <taxon>Spiralia</taxon>
        <taxon>Lophotrochozoa</taxon>
        <taxon>Mollusca</taxon>
        <taxon>Bivalvia</taxon>
        <taxon>Autobranchia</taxon>
        <taxon>Pteriomorphia</taxon>
        <taxon>Mytilida</taxon>
        <taxon>Mytiloidea</taxon>
        <taxon>Mytilidae</taxon>
        <taxon>Mytilinae</taxon>
        <taxon>Mytilus</taxon>
    </lineage>
</organism>
<dbReference type="GO" id="GO:0000175">
    <property type="term" value="F:3'-5'-RNA exonuclease activity"/>
    <property type="evidence" value="ECO:0007669"/>
    <property type="project" value="InterPro"/>
</dbReference>
<dbReference type="Gene3D" id="2.80.10.70">
    <property type="entry name" value="Spindlin/Ssty"/>
    <property type="match status" value="1"/>
</dbReference>
<dbReference type="PANTHER" id="PTHR11046">
    <property type="entry name" value="OLIGORIBONUCLEASE, MITOCHONDRIAL"/>
    <property type="match status" value="1"/>
</dbReference>
<dbReference type="GO" id="GO:0007276">
    <property type="term" value="P:gamete generation"/>
    <property type="evidence" value="ECO:0007669"/>
    <property type="project" value="InterPro"/>
</dbReference>
<accession>A0A8B6GH09</accession>
<keyword evidence="3" id="KW-0175">Coiled coil</keyword>
<gene>
    <name evidence="4" type="ORF">MGAL_10B004017</name>
</gene>
<evidence type="ECO:0000256" key="1">
    <source>
        <dbReference type="ARBA" id="ARBA00009467"/>
    </source>
</evidence>
<keyword evidence="5" id="KW-1185">Reference proteome</keyword>
<evidence type="ECO:0000313" key="5">
    <source>
        <dbReference type="Proteomes" id="UP000596742"/>
    </source>
</evidence>
<evidence type="ECO:0000313" key="4">
    <source>
        <dbReference type="EMBL" id="VDI63989.1"/>
    </source>
</evidence>
<dbReference type="PANTHER" id="PTHR11046:SF25">
    <property type="match status" value="1"/>
</dbReference>
<protein>
    <submittedName>
        <fullName evidence="4">Uncharacterized protein</fullName>
    </submittedName>
</protein>
<comment type="similarity">
    <text evidence="1">Belongs to the SPIN/STSY family.</text>
</comment>
<dbReference type="InterPro" id="IPR042567">
    <property type="entry name" value="SPIN/Ssty_sf"/>
</dbReference>
<proteinExistence type="inferred from homology"/>
<dbReference type="Pfam" id="PF02513">
    <property type="entry name" value="Spin-Ssty"/>
    <property type="match status" value="1"/>
</dbReference>
<sequence length="1008" mass="116913">MLYYMNKYGVNAKDLESGTNLPFISKSDIQNGLVYELYCFAKNKPSPTKEVAQYLCLMSHIDMNSLPLPAFNSKLNRLCRDYKSKGGKGRQLLLENYFSIPMTTATQNVSKEEKSIISELSSALQYTESTVEKQVSTISTLRKDKKALQRKAKAAQSKIIKSNLKFLSVIRNGNTEKTRNLNVINCNLKSKTKRLERTIEEKHNIIKYLQTELKEKDTKLQNYITKFNYKWMIKEKEAKKLKSQNKDLIEENDYLKNLLIDNEPLELFDETSNRYTNDTLQCVMNLQNFNVAAANVGPVIEAVSLICNREPNRVPSYSTCNRINDIKIAVAQRQMIDISQKQNLTLYSDETSKFGKSYEVFVVSDEDKNSYVIGLREMQCKGSETVLDTLKEILHDINEICAEKDIDDCSVGFKLLTNIKHTMSDRASTEKKFQMLLEEYRTQILSRVTADWGLLSDEEKNMFVCAEALQKFENLYQEENPKPVEEETDSFSFNNECGTIRLLRTSSKAFSRGVDEKSGVYRSFLTYLQDKGDSNVKFVRFTHNRFNIFFLLGQITYYHRENIAHFLEFINGCTNRLLTSVFNDISAPLLVAGCRSLGIISKILTAPLWRDIENKSHIFDMNDKLAAISDFLNEAKDDSSDVIRGKLLPFPEVFMNEDDRVMQNLFKLDETDGLTTQILQVLFSSMLILLKRQAADQLPGGKYSSKPENIYKESRSTLKHNKLPEFFFGQLDFLLKYRPNATALCNEAYLLYSHNKTNDWLDSLDDKVREQYLNDNRREGKHIREKFHERLKEIERKRVEAMKKKEKELAEKKIRVLKKKEGFTNDILYFGLWQSKEDVTLHLNEIPTVTEKKKALKSQLNFRKNVLLQKASDKSLFLFSSKKKAKTVVELTNQLCELVEESKRVETQERPHNGEMPLLVGKYIQHTFEDVVYNGKVLSVVPGFYKWYNVKYTDDPAIYVYQLQEDYSKGNLEIVVGRYTDVSKFLLLFILWQKVNEGLVILYLYGLY</sequence>
<comment type="caution">
    <text evidence="4">The sequence shown here is derived from an EMBL/GenBank/DDBJ whole genome shotgun (WGS) entry which is preliminary data.</text>
</comment>
<dbReference type="AlphaFoldDB" id="A0A8B6GH09"/>